<evidence type="ECO:0000256" key="6">
    <source>
        <dbReference type="ARBA" id="ARBA00022927"/>
    </source>
</evidence>
<dbReference type="GO" id="GO:0032977">
    <property type="term" value="F:membrane insertase activity"/>
    <property type="evidence" value="ECO:0007669"/>
    <property type="project" value="InterPro"/>
</dbReference>
<dbReference type="GO" id="GO:0005886">
    <property type="term" value="C:plasma membrane"/>
    <property type="evidence" value="ECO:0007669"/>
    <property type="project" value="UniProtKB-SubCell"/>
</dbReference>
<reference evidence="18 20" key="2">
    <citation type="submission" date="2019-11" db="EMBL/GenBank/DDBJ databases">
        <title>Characterisation of Fundicoccus ignavus gen. nov. sp. nov., a novel genus of the family Aerococcaceae isolated from bulk tank milk.</title>
        <authorList>
            <person name="Siebert A."/>
            <person name="Huptas C."/>
            <person name="Wenning M."/>
            <person name="Scherer S."/>
            <person name="Doll E.V."/>
        </authorList>
    </citation>
    <scope>NUCLEOTIDE SEQUENCE [LARGE SCALE GENOMIC DNA]</scope>
    <source>
        <strain evidence="15 20">DSM 109653</strain>
        <strain evidence="16 18">WS4759</strain>
    </source>
</reference>
<dbReference type="EMBL" id="WJQS01000008">
    <property type="protein sequence ID" value="MRI86025.1"/>
    <property type="molecule type" value="Genomic_DNA"/>
</dbReference>
<feature type="domain" description="Membrane insertase YidC/Oxa/ALB C-terminal" evidence="14">
    <location>
        <begin position="60"/>
        <end position="242"/>
    </location>
</feature>
<dbReference type="InterPro" id="IPR047196">
    <property type="entry name" value="YidC_ALB_C"/>
</dbReference>
<evidence type="ECO:0000256" key="12">
    <source>
        <dbReference type="HAMAP-Rule" id="MF_01811"/>
    </source>
</evidence>
<keyword evidence="7 12" id="KW-1133">Transmembrane helix</keyword>
<keyword evidence="8 12" id="KW-0472">Membrane</keyword>
<evidence type="ECO:0000313" key="20">
    <source>
        <dbReference type="Proteomes" id="UP000469870"/>
    </source>
</evidence>
<dbReference type="Proteomes" id="UP000440066">
    <property type="component" value="Unassembled WGS sequence"/>
</dbReference>
<dbReference type="PANTHER" id="PTHR12428">
    <property type="entry name" value="OXA1"/>
    <property type="match status" value="1"/>
</dbReference>
<protein>
    <recommendedName>
        <fullName evidence="12">Membrane protein insertase YidC</fullName>
    </recommendedName>
    <alternativeName>
        <fullName evidence="12">Foldase YidC</fullName>
    </alternativeName>
    <alternativeName>
        <fullName evidence="12">Membrane integrase YidC</fullName>
    </alternativeName>
    <alternativeName>
        <fullName evidence="12">Membrane protein YidC</fullName>
    </alternativeName>
</protein>
<reference evidence="17 19" key="1">
    <citation type="submission" date="2019-11" db="EMBL/GenBank/DDBJ databases">
        <title>Characterisation of Fundicoccus ignavus gen. nov. sp. nov., a novel genus of the family Aerococcaceae from bulk tank milk.</title>
        <authorList>
            <person name="Siebert A."/>
            <person name="Huptas C."/>
            <person name="Wenning M."/>
            <person name="Scherer S."/>
            <person name="Doll E.V."/>
        </authorList>
    </citation>
    <scope>NUCLEOTIDE SEQUENCE [LARGE SCALE GENOMIC DNA]</scope>
    <source>
        <strain evidence="17 19">DSM 109652</strain>
    </source>
</reference>
<dbReference type="GO" id="GO:0051205">
    <property type="term" value="P:protein insertion into membrane"/>
    <property type="evidence" value="ECO:0007669"/>
    <property type="project" value="TreeGrafter"/>
</dbReference>
<dbReference type="AlphaFoldDB" id="A0A6I2GRC7"/>
<comment type="function">
    <text evidence="12">Required for the insertion and/or proper folding and/or complex formation of integral membrane proteins into the membrane. Involved in integration of membrane proteins that insert both dependently and independently of the Sec translocase complex, as well as at least some lipoproteins.</text>
</comment>
<proteinExistence type="inferred from homology"/>
<accession>A0A6I2GRC7</accession>
<evidence type="ECO:0000256" key="2">
    <source>
        <dbReference type="ARBA" id="ARBA00022448"/>
    </source>
</evidence>
<keyword evidence="13" id="KW-0175">Coiled coil</keyword>
<evidence type="ECO:0000256" key="10">
    <source>
        <dbReference type="ARBA" id="ARBA00023186"/>
    </source>
</evidence>
<dbReference type="CDD" id="cd20070">
    <property type="entry name" value="5TM_YidC_Alb3"/>
    <property type="match status" value="1"/>
</dbReference>
<feature type="transmembrane region" description="Helical" evidence="12">
    <location>
        <begin position="60"/>
        <end position="79"/>
    </location>
</feature>
<evidence type="ECO:0000259" key="14">
    <source>
        <dbReference type="Pfam" id="PF02096"/>
    </source>
</evidence>
<keyword evidence="6 12" id="KW-0653">Protein transport</keyword>
<comment type="similarity">
    <text evidence="12">Belongs to the OXA1/ALB3/YidC family. Type 2 subfamily.</text>
</comment>
<dbReference type="PROSITE" id="PS51257">
    <property type="entry name" value="PROKAR_LIPOPROTEIN"/>
    <property type="match status" value="1"/>
</dbReference>
<keyword evidence="3 12" id="KW-1003">Cell membrane</keyword>
<dbReference type="PRINTS" id="PR00701">
    <property type="entry name" value="60KDINNERMP"/>
</dbReference>
<dbReference type="EMBL" id="WJQT01000005">
    <property type="protein sequence ID" value="MRJ47044.1"/>
    <property type="molecule type" value="Genomic_DNA"/>
</dbReference>
<dbReference type="InterPro" id="IPR028055">
    <property type="entry name" value="YidC/Oxa/ALB_C"/>
</dbReference>
<evidence type="ECO:0000256" key="13">
    <source>
        <dbReference type="SAM" id="Coils"/>
    </source>
</evidence>
<dbReference type="Proteomes" id="UP000430975">
    <property type="component" value="Unassembled WGS sequence"/>
</dbReference>
<dbReference type="InterPro" id="IPR001708">
    <property type="entry name" value="YidC/ALB3/OXA1/COX18"/>
</dbReference>
<sequence>MEKKYSKWLKIAIMLSVILFLTACGSSGAETSGDGFWSTYIIANLSRVLLWLSGLFGNNYAMGIIVFTIIIRLLLFPLNKMQANSTRKMQEIQPELDAIKEKYPNKDRASMEAMQAEQQALMEARGVNQFAGCLPMLIQLPVMIALYNSITSTQEIQQGNFFWTNLGQVDPYFILPVIAAALTFANSYFTMKANPVKNSATTAMTYVMPAMILFISVGLPSAVTLYWVISNTITLAQTFLFNNPYKIIAEREAKVEAEKERQRELRRALKRATKKKK</sequence>
<keyword evidence="10 12" id="KW-0143">Chaperone</keyword>
<keyword evidence="4 12" id="KW-0812">Transmembrane</keyword>
<keyword evidence="18" id="KW-1185">Reference proteome</keyword>
<evidence type="ECO:0000256" key="7">
    <source>
        <dbReference type="ARBA" id="ARBA00022989"/>
    </source>
</evidence>
<dbReference type="HAMAP" id="MF_01811">
    <property type="entry name" value="YidC_type2"/>
    <property type="match status" value="1"/>
</dbReference>
<dbReference type="PANTHER" id="PTHR12428:SF65">
    <property type="entry name" value="CYTOCHROME C OXIDASE ASSEMBLY PROTEIN COX18, MITOCHONDRIAL"/>
    <property type="match status" value="1"/>
</dbReference>
<keyword evidence="11 12" id="KW-0449">Lipoprotein</keyword>
<evidence type="ECO:0000256" key="8">
    <source>
        <dbReference type="ARBA" id="ARBA00023136"/>
    </source>
</evidence>
<evidence type="ECO:0000256" key="1">
    <source>
        <dbReference type="ARBA" id="ARBA00004651"/>
    </source>
</evidence>
<feature type="coiled-coil region" evidence="13">
    <location>
        <begin position="248"/>
        <end position="275"/>
    </location>
</feature>
<dbReference type="Proteomes" id="UP000469870">
    <property type="component" value="Unassembled WGS sequence"/>
</dbReference>
<evidence type="ECO:0000313" key="15">
    <source>
        <dbReference type="EMBL" id="MRI81731.1"/>
    </source>
</evidence>
<gene>
    <name evidence="12 16" type="primary">yidC</name>
    <name evidence="17" type="ORF">GF867_05640</name>
    <name evidence="16" type="ORF">GIY09_09135</name>
    <name evidence="15" type="ORF">GIY11_06845</name>
</gene>
<comment type="caution">
    <text evidence="16">The sequence shown here is derived from an EMBL/GenBank/DDBJ whole genome shotgun (WGS) entry which is preliminary data.</text>
</comment>
<keyword evidence="5 12" id="KW-0732">Signal</keyword>
<evidence type="ECO:0000256" key="9">
    <source>
        <dbReference type="ARBA" id="ARBA00023139"/>
    </source>
</evidence>
<evidence type="ECO:0000313" key="17">
    <source>
        <dbReference type="EMBL" id="MRJ47044.1"/>
    </source>
</evidence>
<evidence type="ECO:0000313" key="19">
    <source>
        <dbReference type="Proteomes" id="UP000440066"/>
    </source>
</evidence>
<comment type="subcellular location">
    <subcellularLocation>
        <location evidence="1 12">Cell membrane</location>
        <topology evidence="1 12">Multi-pass membrane protein</topology>
    </subcellularLocation>
</comment>
<dbReference type="NCBIfam" id="TIGR03592">
    <property type="entry name" value="yidC_oxa1_cterm"/>
    <property type="match status" value="1"/>
</dbReference>
<feature type="transmembrane region" description="Helical" evidence="12">
    <location>
        <begin position="203"/>
        <end position="229"/>
    </location>
</feature>
<keyword evidence="9" id="KW-0564">Palmitate</keyword>
<dbReference type="EMBL" id="WJQR01000005">
    <property type="protein sequence ID" value="MRI81731.1"/>
    <property type="molecule type" value="Genomic_DNA"/>
</dbReference>
<dbReference type="InterPro" id="IPR023060">
    <property type="entry name" value="YidC/YidC1/YidC2_Firmicutes"/>
</dbReference>
<evidence type="ECO:0000313" key="16">
    <source>
        <dbReference type="EMBL" id="MRI86025.1"/>
    </source>
</evidence>
<name>A0A6I2GRC7_9LACT</name>
<comment type="caution">
    <text evidence="12">Lacks conserved residue(s) required for the propagation of feature annotation.</text>
</comment>
<evidence type="ECO:0000256" key="3">
    <source>
        <dbReference type="ARBA" id="ARBA00022475"/>
    </source>
</evidence>
<evidence type="ECO:0000256" key="4">
    <source>
        <dbReference type="ARBA" id="ARBA00022692"/>
    </source>
</evidence>
<dbReference type="GO" id="GO:0015031">
    <property type="term" value="P:protein transport"/>
    <property type="evidence" value="ECO:0007669"/>
    <property type="project" value="UniProtKB-KW"/>
</dbReference>
<keyword evidence="2 12" id="KW-0813">Transport</keyword>
<feature type="transmembrane region" description="Helical" evidence="12">
    <location>
        <begin position="171"/>
        <end position="191"/>
    </location>
</feature>
<organism evidence="16 18">
    <name type="scientific">Fundicoccus ignavus</name>
    <dbReference type="NCBI Taxonomy" id="2664442"/>
    <lineage>
        <taxon>Bacteria</taxon>
        <taxon>Bacillati</taxon>
        <taxon>Bacillota</taxon>
        <taxon>Bacilli</taxon>
        <taxon>Lactobacillales</taxon>
        <taxon>Aerococcaceae</taxon>
        <taxon>Fundicoccus</taxon>
    </lineage>
</organism>
<evidence type="ECO:0000256" key="11">
    <source>
        <dbReference type="ARBA" id="ARBA00023288"/>
    </source>
</evidence>
<dbReference type="Pfam" id="PF02096">
    <property type="entry name" value="60KD_IMP"/>
    <property type="match status" value="1"/>
</dbReference>
<evidence type="ECO:0000313" key="18">
    <source>
        <dbReference type="Proteomes" id="UP000430975"/>
    </source>
</evidence>
<dbReference type="RefSeq" id="WP_153832129.1">
    <property type="nucleotide sequence ID" value="NZ_WJQR01000005.1"/>
</dbReference>
<evidence type="ECO:0000256" key="5">
    <source>
        <dbReference type="ARBA" id="ARBA00022729"/>
    </source>
</evidence>